<keyword evidence="3" id="KW-1185">Reference proteome</keyword>
<name>A0A9Q8P3U0_PASFU</name>
<reference evidence="2" key="2">
    <citation type="journal article" date="2022" name="Microb. Genom.">
        <title>A chromosome-scale genome assembly of the tomato pathogen Cladosporium fulvum reveals a compartmentalized genome architecture and the presence of a dispensable chromosome.</title>
        <authorList>
            <person name="Zaccaron A.Z."/>
            <person name="Chen L.H."/>
            <person name="Samaras A."/>
            <person name="Stergiopoulos I."/>
        </authorList>
    </citation>
    <scope>NUCLEOTIDE SEQUENCE</scope>
    <source>
        <strain evidence="2">Race5_Kim</strain>
    </source>
</reference>
<dbReference type="InterPro" id="IPR052895">
    <property type="entry name" value="HetReg/Transcr_Mod"/>
</dbReference>
<protein>
    <submittedName>
        <fullName evidence="2">Heterokaryon incompatibility protein 6, OR allele</fullName>
    </submittedName>
</protein>
<feature type="domain" description="Heterokaryon incompatibility" evidence="1">
    <location>
        <begin position="82"/>
        <end position="171"/>
    </location>
</feature>
<dbReference type="PANTHER" id="PTHR24148:SF64">
    <property type="entry name" value="HETEROKARYON INCOMPATIBILITY DOMAIN-CONTAINING PROTEIN"/>
    <property type="match status" value="1"/>
</dbReference>
<evidence type="ECO:0000313" key="3">
    <source>
        <dbReference type="Proteomes" id="UP000756132"/>
    </source>
</evidence>
<proteinExistence type="predicted"/>
<sequence length="560" mass="62736">MAQEVAGILAAEVLSLPFREAKIRLSKAIASKGVDRISRKSLYKYQPLPDQEHIRLLWLSKDDNGELCFELDAVNLGNAPLYEAVSYTWGIPSRTAFVSHRYSGRRLNITQNCYDVLQNLCERAPRVLWIDAMCINQDDLNERGQQVAIMARIFQGALRTIAYVGPSDDDFTHVQRACAEFGNGTGVFGPLMRHVLHQVQDHGARSREYLSLLRTDDDIQAHVGCSLFLGEDYRLIARGILARRTLYWQLARLQYRGPLVQLARKVEHCLRFLVIETNAIYTTAYTFWGRSVRYDDRSMRIAALKVENATKALKDCLWALDEEALMLRHIRTCLVLPDKGLVFAAPKYTAVDGGAAVEIETSALPDYRSAIEHSEVGTRTTVVSYSERRPTPTAPTHSRDTAVALLSSAALDGGQNHVRVARLTSCVLHLSGVWKDRLEVPFGGLTSYESAEKAALHRINTTCDQWRMVFVAMSALGAAFGTLFNRPWFSRTWILQEVLLSPRVVVQAGRDSFPFADLRLIIAIDPRLASDMLSNPGNVVLSDYLPSLGLPKLFKIVAEQ</sequence>
<reference evidence="2" key="1">
    <citation type="submission" date="2021-12" db="EMBL/GenBank/DDBJ databases">
        <authorList>
            <person name="Zaccaron A."/>
            <person name="Stergiopoulos I."/>
        </authorList>
    </citation>
    <scope>NUCLEOTIDE SEQUENCE</scope>
    <source>
        <strain evidence="2">Race5_Kim</strain>
    </source>
</reference>
<dbReference type="GeneID" id="71981844"/>
<dbReference type="PANTHER" id="PTHR24148">
    <property type="entry name" value="ANKYRIN REPEAT DOMAIN-CONTAINING PROTEIN 39 HOMOLOG-RELATED"/>
    <property type="match status" value="1"/>
</dbReference>
<dbReference type="RefSeq" id="XP_047756741.1">
    <property type="nucleotide sequence ID" value="XM_047901114.1"/>
</dbReference>
<accession>A0A9Q8P3U0</accession>
<dbReference type="InterPro" id="IPR010730">
    <property type="entry name" value="HET"/>
</dbReference>
<dbReference type="Pfam" id="PF06985">
    <property type="entry name" value="HET"/>
    <property type="match status" value="1"/>
</dbReference>
<dbReference type="AlphaFoldDB" id="A0A9Q8P3U0"/>
<dbReference type="EMBL" id="CP090163">
    <property type="protein sequence ID" value="UJO12375.1"/>
    <property type="molecule type" value="Genomic_DNA"/>
</dbReference>
<organism evidence="2 3">
    <name type="scientific">Passalora fulva</name>
    <name type="common">Tomato leaf mold</name>
    <name type="synonym">Cladosporium fulvum</name>
    <dbReference type="NCBI Taxonomy" id="5499"/>
    <lineage>
        <taxon>Eukaryota</taxon>
        <taxon>Fungi</taxon>
        <taxon>Dikarya</taxon>
        <taxon>Ascomycota</taxon>
        <taxon>Pezizomycotina</taxon>
        <taxon>Dothideomycetes</taxon>
        <taxon>Dothideomycetidae</taxon>
        <taxon>Mycosphaerellales</taxon>
        <taxon>Mycosphaerellaceae</taxon>
        <taxon>Fulvia</taxon>
    </lineage>
</organism>
<dbReference type="OrthoDB" id="3553147at2759"/>
<dbReference type="Proteomes" id="UP000756132">
    <property type="component" value="Chromosome 1"/>
</dbReference>
<evidence type="ECO:0000259" key="1">
    <source>
        <dbReference type="Pfam" id="PF06985"/>
    </source>
</evidence>
<dbReference type="KEGG" id="ffu:CLAFUR5_01966"/>
<evidence type="ECO:0000313" key="2">
    <source>
        <dbReference type="EMBL" id="UJO12375.1"/>
    </source>
</evidence>
<gene>
    <name evidence="2" type="ORF">CLAFUR5_01966</name>
</gene>